<keyword evidence="6" id="KW-1185">Reference proteome</keyword>
<name>A0ABQ6JH08_9ACTN</name>
<feature type="compositionally biased region" description="Low complexity" evidence="3">
    <location>
        <begin position="250"/>
        <end position="262"/>
    </location>
</feature>
<evidence type="ECO:0000313" key="6">
    <source>
        <dbReference type="Proteomes" id="UP001157017"/>
    </source>
</evidence>
<dbReference type="EMBL" id="BSUZ01000001">
    <property type="protein sequence ID" value="GMA87089.1"/>
    <property type="molecule type" value="Genomic_DNA"/>
</dbReference>
<proteinExistence type="inferred from homology"/>
<dbReference type="InterPro" id="IPR000086">
    <property type="entry name" value="NUDIX_hydrolase_dom"/>
</dbReference>
<feature type="domain" description="Nudix hydrolase" evidence="4">
    <location>
        <begin position="16"/>
        <end position="153"/>
    </location>
</feature>
<dbReference type="InterPro" id="IPR015797">
    <property type="entry name" value="NUDIX_hydrolase-like_dom_sf"/>
</dbReference>
<evidence type="ECO:0000313" key="5">
    <source>
        <dbReference type="EMBL" id="GMA87089.1"/>
    </source>
</evidence>
<evidence type="ECO:0000256" key="3">
    <source>
        <dbReference type="SAM" id="MobiDB-lite"/>
    </source>
</evidence>
<keyword evidence="2" id="KW-0378">Hydrolase</keyword>
<feature type="compositionally biased region" description="Basic and acidic residues" evidence="3">
    <location>
        <begin position="238"/>
        <end position="249"/>
    </location>
</feature>
<dbReference type="SUPFAM" id="SSF55811">
    <property type="entry name" value="Nudix"/>
    <property type="match status" value="1"/>
</dbReference>
<protein>
    <recommendedName>
        <fullName evidence="4">Nudix hydrolase domain-containing protein</fullName>
    </recommendedName>
</protein>
<dbReference type="InterPro" id="IPR020084">
    <property type="entry name" value="NUDIX_hydrolase_CS"/>
</dbReference>
<feature type="region of interest" description="Disordered" evidence="3">
    <location>
        <begin position="142"/>
        <end position="165"/>
    </location>
</feature>
<dbReference type="PANTHER" id="PTHR43736">
    <property type="entry name" value="ADP-RIBOSE PYROPHOSPHATASE"/>
    <property type="match status" value="1"/>
</dbReference>
<evidence type="ECO:0000256" key="1">
    <source>
        <dbReference type="ARBA" id="ARBA00005582"/>
    </source>
</evidence>
<organism evidence="5 6">
    <name type="scientific">Angustibacter aerolatus</name>
    <dbReference type="NCBI Taxonomy" id="1162965"/>
    <lineage>
        <taxon>Bacteria</taxon>
        <taxon>Bacillati</taxon>
        <taxon>Actinomycetota</taxon>
        <taxon>Actinomycetes</taxon>
        <taxon>Kineosporiales</taxon>
        <taxon>Kineosporiaceae</taxon>
    </lineage>
</organism>
<sequence length="278" mass="29186">MPHPRTRARRPLPAVEETSAGGVVVQHVGDGPQVAVIARRNRAGRVEWCLPKGHPEGTETLEQTAVREVAEETGITGRVLEPLGSIDYWFSVPDKRIHKVVHHFLLEMVSGDLTIEDDPDHEAIDVAWVPVPQPARAAHLRQRAAHRRPGGPPAGGPPLGGGVSAAAPAGRRVRVTVLALTAALATVLAPATGLLGEPERADAATTAAAARAEVVLRSVTPALVTPQAEPGRRRHRAEPRQRAAGDGERAAAAAARPGSGCATRWSAGSTPATRGRGW</sequence>
<dbReference type="PANTHER" id="PTHR43736:SF1">
    <property type="entry name" value="DIHYDRONEOPTERIN TRIPHOSPHATE DIPHOSPHATASE"/>
    <property type="match status" value="1"/>
</dbReference>
<accession>A0ABQ6JH08</accession>
<dbReference type="PROSITE" id="PS00893">
    <property type="entry name" value="NUDIX_BOX"/>
    <property type="match status" value="1"/>
</dbReference>
<evidence type="ECO:0000256" key="2">
    <source>
        <dbReference type="ARBA" id="ARBA00022801"/>
    </source>
</evidence>
<dbReference type="Gene3D" id="3.90.79.10">
    <property type="entry name" value="Nucleoside Triphosphate Pyrophosphohydrolase"/>
    <property type="match status" value="1"/>
</dbReference>
<reference evidence="6" key="1">
    <citation type="journal article" date="2019" name="Int. J. Syst. Evol. Microbiol.">
        <title>The Global Catalogue of Microorganisms (GCM) 10K type strain sequencing project: providing services to taxonomists for standard genome sequencing and annotation.</title>
        <authorList>
            <consortium name="The Broad Institute Genomics Platform"/>
            <consortium name="The Broad Institute Genome Sequencing Center for Infectious Disease"/>
            <person name="Wu L."/>
            <person name="Ma J."/>
        </authorList>
    </citation>
    <scope>NUCLEOTIDE SEQUENCE [LARGE SCALE GENOMIC DNA]</scope>
    <source>
        <strain evidence="6">NBRC 108730</strain>
    </source>
</reference>
<dbReference type="CDD" id="cd03673">
    <property type="entry name" value="NUDIX_Ap6A_hydrolase"/>
    <property type="match status" value="1"/>
</dbReference>
<comment type="caution">
    <text evidence="5">The sequence shown here is derived from an EMBL/GenBank/DDBJ whole genome shotgun (WGS) entry which is preliminary data.</text>
</comment>
<dbReference type="Pfam" id="PF00293">
    <property type="entry name" value="NUDIX"/>
    <property type="match status" value="1"/>
</dbReference>
<gene>
    <name evidence="5" type="ORF">GCM10025868_23390</name>
</gene>
<dbReference type="PROSITE" id="PS51462">
    <property type="entry name" value="NUDIX"/>
    <property type="match status" value="1"/>
</dbReference>
<dbReference type="Proteomes" id="UP001157017">
    <property type="component" value="Unassembled WGS sequence"/>
</dbReference>
<feature type="region of interest" description="Disordered" evidence="3">
    <location>
        <begin position="225"/>
        <end position="278"/>
    </location>
</feature>
<comment type="similarity">
    <text evidence="1">Belongs to the Nudix hydrolase family.</text>
</comment>
<evidence type="ECO:0000259" key="4">
    <source>
        <dbReference type="PROSITE" id="PS51462"/>
    </source>
</evidence>